<evidence type="ECO:0000313" key="2">
    <source>
        <dbReference type="EMBL" id="OTY34934.1"/>
    </source>
</evidence>
<dbReference type="EMBL" id="NFDL01000120">
    <property type="protein sequence ID" value="OTY34934.1"/>
    <property type="molecule type" value="Genomic_DNA"/>
</dbReference>
<keyword evidence="1" id="KW-0812">Transmembrane</keyword>
<evidence type="ECO:0008006" key="4">
    <source>
        <dbReference type="Google" id="ProtNLM"/>
    </source>
</evidence>
<dbReference type="InterPro" id="IPR036249">
    <property type="entry name" value="Thioredoxin-like_sf"/>
</dbReference>
<reference evidence="2 3" key="1">
    <citation type="submission" date="2016-10" db="EMBL/GenBank/DDBJ databases">
        <title>Comparative genomics of Bacillus thuringiensis reveals a path to pathogens against multiple invertebrate hosts.</title>
        <authorList>
            <person name="Zheng J."/>
            <person name="Gao Q."/>
            <person name="Liu H."/>
            <person name="Peng D."/>
            <person name="Ruan L."/>
            <person name="Sun M."/>
        </authorList>
    </citation>
    <scope>NUCLEOTIDE SEQUENCE [LARGE SCALE GENOMIC DNA]</scope>
    <source>
        <strain evidence="2">BGSC 4BX1</strain>
    </source>
</reference>
<accession>A0A243AXP3</accession>
<comment type="caution">
    <text evidence="2">The sequence shown here is derived from an EMBL/GenBank/DDBJ whole genome shotgun (WGS) entry which is preliminary data.</text>
</comment>
<keyword evidence="1" id="KW-1133">Transmembrane helix</keyword>
<protein>
    <recommendedName>
        <fullName evidence="4">Thioredoxin</fullName>
    </recommendedName>
</protein>
<gene>
    <name evidence="2" type="ORF">BK742_27140</name>
</gene>
<dbReference type="Proteomes" id="UP000195089">
    <property type="component" value="Unassembled WGS sequence"/>
</dbReference>
<evidence type="ECO:0000313" key="3">
    <source>
        <dbReference type="Proteomes" id="UP000195089"/>
    </source>
</evidence>
<feature type="transmembrane region" description="Helical" evidence="1">
    <location>
        <begin position="12"/>
        <end position="32"/>
    </location>
</feature>
<dbReference type="Gene3D" id="3.40.30.10">
    <property type="entry name" value="Glutaredoxin"/>
    <property type="match status" value="1"/>
</dbReference>
<proteinExistence type="predicted"/>
<dbReference type="AlphaFoldDB" id="A0A243AXP3"/>
<organism evidence="2 3">
    <name type="scientific">Bacillus thuringiensis serovar pingluonsis</name>
    <dbReference type="NCBI Taxonomy" id="180881"/>
    <lineage>
        <taxon>Bacteria</taxon>
        <taxon>Bacillati</taxon>
        <taxon>Bacillota</taxon>
        <taxon>Bacilli</taxon>
        <taxon>Bacillales</taxon>
        <taxon>Bacillaceae</taxon>
        <taxon>Bacillus</taxon>
        <taxon>Bacillus cereus group</taxon>
    </lineage>
</organism>
<keyword evidence="1" id="KW-0472">Membrane</keyword>
<dbReference type="RefSeq" id="WP_088120683.1">
    <property type="nucleotide sequence ID" value="NZ_NFDL01000120.1"/>
</dbReference>
<sequence length="82" mass="9587">MELKQKSIKNRFFFIISGSALLLISFFLIFNFKDSKPQTYKDISLKELQMKLDSEKDIKVYVYKTSCVACQELKPILDQVIS</sequence>
<name>A0A243AXP3_BACTU</name>
<dbReference type="SUPFAM" id="SSF52833">
    <property type="entry name" value="Thioredoxin-like"/>
    <property type="match status" value="1"/>
</dbReference>
<evidence type="ECO:0000256" key="1">
    <source>
        <dbReference type="SAM" id="Phobius"/>
    </source>
</evidence>